<dbReference type="Pfam" id="PF04203">
    <property type="entry name" value="Sortase"/>
    <property type="match status" value="1"/>
</dbReference>
<keyword evidence="1" id="KW-0378">Hydrolase</keyword>
<dbReference type="GO" id="GO:0016787">
    <property type="term" value="F:hydrolase activity"/>
    <property type="evidence" value="ECO:0007669"/>
    <property type="project" value="UniProtKB-KW"/>
</dbReference>
<evidence type="ECO:0000256" key="1">
    <source>
        <dbReference type="ARBA" id="ARBA00022801"/>
    </source>
</evidence>
<gene>
    <name evidence="4" type="ORF">J4E96_00060</name>
</gene>
<dbReference type="InterPro" id="IPR042001">
    <property type="entry name" value="Sortase_F"/>
</dbReference>
<accession>A0A8A4ZF21</accession>
<protein>
    <submittedName>
        <fullName evidence="4">Class F sortase</fullName>
    </submittedName>
</protein>
<dbReference type="InterPro" id="IPR023365">
    <property type="entry name" value="Sortase_dom-sf"/>
</dbReference>
<feature type="chain" id="PRO_5035161585" evidence="3">
    <location>
        <begin position="35"/>
        <end position="234"/>
    </location>
</feature>
<dbReference type="InterPro" id="IPR005754">
    <property type="entry name" value="Sortase"/>
</dbReference>
<evidence type="ECO:0000313" key="5">
    <source>
        <dbReference type="Proteomes" id="UP000663937"/>
    </source>
</evidence>
<evidence type="ECO:0000256" key="3">
    <source>
        <dbReference type="SAM" id="SignalP"/>
    </source>
</evidence>
<evidence type="ECO:0000313" key="4">
    <source>
        <dbReference type="EMBL" id="QTE29513.1"/>
    </source>
</evidence>
<dbReference type="RefSeq" id="WP_227423800.1">
    <property type="nucleotide sequence ID" value="NZ_CP071868.1"/>
</dbReference>
<dbReference type="CDD" id="cd05829">
    <property type="entry name" value="Sortase_F"/>
    <property type="match status" value="1"/>
</dbReference>
<organism evidence="4 5">
    <name type="scientific">Pengzhenrongella sicca</name>
    <dbReference type="NCBI Taxonomy" id="2819238"/>
    <lineage>
        <taxon>Bacteria</taxon>
        <taxon>Bacillati</taxon>
        <taxon>Actinomycetota</taxon>
        <taxon>Actinomycetes</taxon>
        <taxon>Micrococcales</taxon>
        <taxon>Pengzhenrongella</taxon>
    </lineage>
</organism>
<dbReference type="SUPFAM" id="SSF63817">
    <property type="entry name" value="Sortase"/>
    <property type="match status" value="1"/>
</dbReference>
<evidence type="ECO:0000256" key="2">
    <source>
        <dbReference type="SAM" id="MobiDB-lite"/>
    </source>
</evidence>
<feature type="compositionally biased region" description="Low complexity" evidence="2">
    <location>
        <begin position="32"/>
        <end position="70"/>
    </location>
</feature>
<dbReference type="Proteomes" id="UP000663937">
    <property type="component" value="Chromosome"/>
</dbReference>
<reference evidence="4" key="1">
    <citation type="submission" date="2021-03" db="EMBL/GenBank/DDBJ databases">
        <title>Pengzhenrongella sicca gen. nov., sp. nov., a new member of suborder Micrococcineae isolated from High-Arctic tundra soil.</title>
        <authorList>
            <person name="Peng F."/>
        </authorList>
    </citation>
    <scope>NUCLEOTIDE SEQUENCE</scope>
    <source>
        <strain evidence="4">LRZ-2</strain>
    </source>
</reference>
<dbReference type="EMBL" id="CP071868">
    <property type="protein sequence ID" value="QTE29513.1"/>
    <property type="molecule type" value="Genomic_DNA"/>
</dbReference>
<dbReference type="AlphaFoldDB" id="A0A8A4ZF21"/>
<keyword evidence="3" id="KW-0732">Signal</keyword>
<dbReference type="KEGG" id="psic:J4E96_00060"/>
<name>A0A8A4ZF21_9MICO</name>
<feature type="region of interest" description="Disordered" evidence="2">
    <location>
        <begin position="32"/>
        <end position="84"/>
    </location>
</feature>
<feature type="signal peptide" evidence="3">
    <location>
        <begin position="1"/>
        <end position="34"/>
    </location>
</feature>
<dbReference type="Gene3D" id="2.40.260.10">
    <property type="entry name" value="Sortase"/>
    <property type="match status" value="1"/>
</dbReference>
<sequence>MPGPRSSRRPGRAPAWCAAASVALVLGAAVPGCAAEPSAPPADAASPAEASSAPPAPATSLSPSVSPTPSWITGEPPLGPSTPVELQIPSIGVTTTLMELGLRADGSMEVPPGGFPAGWYSGAPTPGEVGPAILAGHVDWSDGPGVFYRLGEVQPGDEVTVIREDGSAAVFRVSRAGRYPKDAFPTAEVYGDLDHAALRLITCGGTFDRAAGHYRDNVVVFAELAATRAAAAQP</sequence>
<dbReference type="NCBIfam" id="NF033748">
    <property type="entry name" value="class_F_sortase"/>
    <property type="match status" value="1"/>
</dbReference>
<keyword evidence="5" id="KW-1185">Reference proteome</keyword>
<proteinExistence type="predicted"/>